<evidence type="ECO:0000313" key="8">
    <source>
        <dbReference type="Proteomes" id="UP001359559"/>
    </source>
</evidence>
<keyword evidence="4" id="KW-0539">Nucleus</keyword>
<evidence type="ECO:0000256" key="1">
    <source>
        <dbReference type="ARBA" id="ARBA00004123"/>
    </source>
</evidence>
<dbReference type="EMBL" id="JAYKXN010000006">
    <property type="protein sequence ID" value="KAK7277653.1"/>
    <property type="molecule type" value="Genomic_DNA"/>
</dbReference>
<organism evidence="7 8">
    <name type="scientific">Clitoria ternatea</name>
    <name type="common">Butterfly pea</name>
    <dbReference type="NCBI Taxonomy" id="43366"/>
    <lineage>
        <taxon>Eukaryota</taxon>
        <taxon>Viridiplantae</taxon>
        <taxon>Streptophyta</taxon>
        <taxon>Embryophyta</taxon>
        <taxon>Tracheophyta</taxon>
        <taxon>Spermatophyta</taxon>
        <taxon>Magnoliopsida</taxon>
        <taxon>eudicotyledons</taxon>
        <taxon>Gunneridae</taxon>
        <taxon>Pentapetalae</taxon>
        <taxon>rosids</taxon>
        <taxon>fabids</taxon>
        <taxon>Fabales</taxon>
        <taxon>Fabaceae</taxon>
        <taxon>Papilionoideae</taxon>
        <taxon>50 kb inversion clade</taxon>
        <taxon>NPAAA clade</taxon>
        <taxon>indigoferoid/millettioid clade</taxon>
        <taxon>Phaseoleae</taxon>
        <taxon>Clitoria</taxon>
    </lineage>
</organism>
<protein>
    <submittedName>
        <fullName evidence="7">Uncharacterized protein</fullName>
    </submittedName>
</protein>
<dbReference type="Pfam" id="PF03514">
    <property type="entry name" value="GRAS"/>
    <property type="match status" value="1"/>
</dbReference>
<dbReference type="AlphaFoldDB" id="A0AAN9FTB3"/>
<evidence type="ECO:0000256" key="4">
    <source>
        <dbReference type="ARBA" id="ARBA00023242"/>
    </source>
</evidence>
<evidence type="ECO:0000256" key="2">
    <source>
        <dbReference type="ARBA" id="ARBA00023015"/>
    </source>
</evidence>
<keyword evidence="6" id="KW-0732">Signal</keyword>
<comment type="caution">
    <text evidence="7">The sequence shown here is derived from an EMBL/GenBank/DDBJ whole genome shotgun (WGS) entry which is preliminary data.</text>
</comment>
<dbReference type="Proteomes" id="UP001359559">
    <property type="component" value="Unassembled WGS sequence"/>
</dbReference>
<dbReference type="InterPro" id="IPR005202">
    <property type="entry name" value="TF_GRAS"/>
</dbReference>
<name>A0AAN9FTB3_CLITE</name>
<proteinExistence type="inferred from homology"/>
<gene>
    <name evidence="7" type="ORF">RJT34_22668</name>
</gene>
<keyword evidence="8" id="KW-1185">Reference proteome</keyword>
<keyword evidence="2" id="KW-0805">Transcription regulation</keyword>
<accession>A0AAN9FTB3</accession>
<evidence type="ECO:0000256" key="6">
    <source>
        <dbReference type="SAM" id="SignalP"/>
    </source>
</evidence>
<evidence type="ECO:0000256" key="3">
    <source>
        <dbReference type="ARBA" id="ARBA00023163"/>
    </source>
</evidence>
<evidence type="ECO:0000313" key="7">
    <source>
        <dbReference type="EMBL" id="KAK7277653.1"/>
    </source>
</evidence>
<sequence length="158" mass="17649">MQLWVFLNSLVDLSASLMTRNSKVTSKRHAFVFSSSLSWWKILGPSVSVSDIKRRKKGLKLDFLIKVSTCAMQFFSVMSLSPSLGSLHLILREMKSKERGLYLIHLLITCANHVVSGNLENANATLEQISVLASSDGDTMQRIAAYFTEAHTDQILKT</sequence>
<comment type="subcellular location">
    <subcellularLocation>
        <location evidence="1">Nucleus</location>
    </subcellularLocation>
</comment>
<feature type="chain" id="PRO_5042842403" evidence="6">
    <location>
        <begin position="17"/>
        <end position="158"/>
    </location>
</feature>
<evidence type="ECO:0000256" key="5">
    <source>
        <dbReference type="PROSITE-ProRule" id="PRU01191"/>
    </source>
</evidence>
<dbReference type="GO" id="GO:0005634">
    <property type="term" value="C:nucleus"/>
    <property type="evidence" value="ECO:0007669"/>
    <property type="project" value="UniProtKB-SubCell"/>
</dbReference>
<dbReference type="PROSITE" id="PS50985">
    <property type="entry name" value="GRAS"/>
    <property type="match status" value="1"/>
</dbReference>
<comment type="caution">
    <text evidence="5">Lacks conserved residue(s) required for the propagation of feature annotation.</text>
</comment>
<keyword evidence="3" id="KW-0804">Transcription</keyword>
<reference evidence="7 8" key="1">
    <citation type="submission" date="2024-01" db="EMBL/GenBank/DDBJ databases">
        <title>The genomes of 5 underutilized Papilionoideae crops provide insights into root nodulation and disease resistance.</title>
        <authorList>
            <person name="Yuan L."/>
        </authorList>
    </citation>
    <scope>NUCLEOTIDE SEQUENCE [LARGE SCALE GENOMIC DNA]</scope>
    <source>
        <strain evidence="7">LY-2023</strain>
        <tissue evidence="7">Leaf</tissue>
    </source>
</reference>
<feature type="signal peptide" evidence="6">
    <location>
        <begin position="1"/>
        <end position="16"/>
    </location>
</feature>
<comment type="similarity">
    <text evidence="5">Belongs to the GRAS family.</text>
</comment>